<dbReference type="eggNOG" id="COG1453">
    <property type="taxonomic scope" value="Bacteria"/>
</dbReference>
<accession>A0A073ITD2</accession>
<dbReference type="PANTHER" id="PTHR43312">
    <property type="entry name" value="D-THREO-ALDOSE 1-DEHYDROGENASE"/>
    <property type="match status" value="1"/>
</dbReference>
<comment type="caution">
    <text evidence="5">The sequence shown here is derived from an EMBL/GenBank/DDBJ whole genome shotgun (WGS) entry which is preliminary data.</text>
</comment>
<evidence type="ECO:0000313" key="5">
    <source>
        <dbReference type="EMBL" id="KEJ93583.1"/>
    </source>
</evidence>
<evidence type="ECO:0000256" key="1">
    <source>
        <dbReference type="ARBA" id="ARBA00022723"/>
    </source>
</evidence>
<sequence>MIEINDKKLGFGLMRLPKLGENIDVEQVKKMTDMFMEAGFTYFDTAWAYPGSEDAIRMALVERYPRDKFTLATKNAAWMKCEKREDATAQFETSLKQTGAGYFDFYLLHNLGEGRTHFFDDFDMWNFVKEKKAEGKIKHIGFSFHSTHDELELILKAHPEAEFVQLQINYADWENPRIQSRACYEVARKYGKPVVIMEPVKGGLLADPPEAAVEILKKADPNASCASWAIRFAASLDGVITVLSGMSDIEQMADNLSYMRDFKPLSEDEQAVVARVRDVLNALPMIPCTSCDYCAEVCPQDIGISGTFTALNMLNIYGKYDYAAGQEKWLVGSHGKARATECVKCGACEDACPQHIPIRKHLAEAAEAFHMNGTN</sequence>
<keyword evidence="1" id="KW-0479">Metal-binding</keyword>
<dbReference type="SUPFAM" id="SSF46548">
    <property type="entry name" value="alpha-helical ferredoxin"/>
    <property type="match status" value="1"/>
</dbReference>
<dbReference type="PROSITE" id="PS00198">
    <property type="entry name" value="4FE4S_FER_1"/>
    <property type="match status" value="1"/>
</dbReference>
<dbReference type="InterPro" id="IPR017900">
    <property type="entry name" value="4Fe4S_Fe_S_CS"/>
</dbReference>
<dbReference type="PATRIC" id="fig|2754.20.peg.378"/>
<dbReference type="RefSeq" id="WP_037974077.1">
    <property type="nucleotide sequence ID" value="NZ_JMKI01000002.1"/>
</dbReference>
<dbReference type="Pfam" id="PF13187">
    <property type="entry name" value="Fer4_9"/>
    <property type="match status" value="1"/>
</dbReference>
<reference evidence="5 6" key="1">
    <citation type="submission" date="2014-04" db="EMBL/GenBank/DDBJ databases">
        <title>Draft Genome Sequence of Synergistes jonesii.</title>
        <authorList>
            <person name="Coil D.A."/>
            <person name="Eisen J.A."/>
            <person name="Holland-Moritz H.E."/>
        </authorList>
    </citation>
    <scope>NUCLEOTIDE SEQUENCE [LARGE SCALE GENOMIC DNA]</scope>
    <source>
        <strain evidence="5 6">78-1</strain>
    </source>
</reference>
<proteinExistence type="predicted"/>
<keyword evidence="2" id="KW-0408">Iron</keyword>
<dbReference type="AlphaFoldDB" id="A0A073ITD2"/>
<dbReference type="GO" id="GO:0051536">
    <property type="term" value="F:iron-sulfur cluster binding"/>
    <property type="evidence" value="ECO:0007669"/>
    <property type="project" value="UniProtKB-KW"/>
</dbReference>
<dbReference type="PANTHER" id="PTHR43312:SF2">
    <property type="entry name" value="OXIDOREDUCTASE"/>
    <property type="match status" value="1"/>
</dbReference>
<feature type="domain" description="4Fe-4S ferredoxin-type" evidence="4">
    <location>
        <begin position="333"/>
        <end position="361"/>
    </location>
</feature>
<dbReference type="GO" id="GO:0046872">
    <property type="term" value="F:metal ion binding"/>
    <property type="evidence" value="ECO:0007669"/>
    <property type="project" value="UniProtKB-KW"/>
</dbReference>
<dbReference type="EMBL" id="JMKI01000002">
    <property type="protein sequence ID" value="KEJ93583.1"/>
    <property type="molecule type" value="Genomic_DNA"/>
</dbReference>
<dbReference type="PROSITE" id="PS51379">
    <property type="entry name" value="4FE4S_FER_2"/>
    <property type="match status" value="1"/>
</dbReference>
<protein>
    <submittedName>
        <fullName evidence="5">Fe-S oxidoreductase</fullName>
    </submittedName>
</protein>
<name>A0A073ITD2_9BACT</name>
<organism evidence="5 6">
    <name type="scientific">Synergistes jonesii</name>
    <dbReference type="NCBI Taxonomy" id="2754"/>
    <lineage>
        <taxon>Bacteria</taxon>
        <taxon>Thermotogati</taxon>
        <taxon>Synergistota</taxon>
        <taxon>Synergistia</taxon>
        <taxon>Synergistales</taxon>
        <taxon>Synergistaceae</taxon>
        <taxon>Synergistes</taxon>
    </lineage>
</organism>
<dbReference type="InterPro" id="IPR017896">
    <property type="entry name" value="4Fe4S_Fe-S-bd"/>
</dbReference>
<dbReference type="InterPro" id="IPR009051">
    <property type="entry name" value="Helical_ferredxn"/>
</dbReference>
<gene>
    <name evidence="5" type="ORF">EH55_02085</name>
</gene>
<evidence type="ECO:0000259" key="4">
    <source>
        <dbReference type="PROSITE" id="PS51379"/>
    </source>
</evidence>
<evidence type="ECO:0000313" key="6">
    <source>
        <dbReference type="Proteomes" id="UP000027665"/>
    </source>
</evidence>
<dbReference type="SUPFAM" id="SSF51430">
    <property type="entry name" value="NAD(P)-linked oxidoreductase"/>
    <property type="match status" value="1"/>
</dbReference>
<evidence type="ECO:0000256" key="3">
    <source>
        <dbReference type="ARBA" id="ARBA00023014"/>
    </source>
</evidence>
<dbReference type="InterPro" id="IPR053135">
    <property type="entry name" value="AKR2_Oxidoreductase"/>
</dbReference>
<dbReference type="CDD" id="cd19096">
    <property type="entry name" value="AKR_Fe-S_oxidoreductase"/>
    <property type="match status" value="1"/>
</dbReference>
<dbReference type="InterPro" id="IPR023210">
    <property type="entry name" value="NADP_OxRdtase_dom"/>
</dbReference>
<dbReference type="InterPro" id="IPR036812">
    <property type="entry name" value="NAD(P)_OxRdtase_dom_sf"/>
</dbReference>
<dbReference type="Gene3D" id="3.20.20.100">
    <property type="entry name" value="NADP-dependent oxidoreductase domain"/>
    <property type="match status" value="1"/>
</dbReference>
<dbReference type="Gene3D" id="1.10.1060.10">
    <property type="entry name" value="Alpha-helical ferredoxin"/>
    <property type="match status" value="1"/>
</dbReference>
<keyword evidence="6" id="KW-1185">Reference proteome</keyword>
<dbReference type="OrthoDB" id="9773828at2"/>
<evidence type="ECO:0000256" key="2">
    <source>
        <dbReference type="ARBA" id="ARBA00023004"/>
    </source>
</evidence>
<dbReference type="GeneID" id="90982472"/>
<dbReference type="Proteomes" id="UP000027665">
    <property type="component" value="Unassembled WGS sequence"/>
</dbReference>
<dbReference type="STRING" id="2754.EH55_02085"/>
<dbReference type="Pfam" id="PF00248">
    <property type="entry name" value="Aldo_ket_red"/>
    <property type="match status" value="1"/>
</dbReference>
<keyword evidence="3" id="KW-0411">Iron-sulfur</keyword>